<dbReference type="EMBL" id="BAABBN010000004">
    <property type="protein sequence ID" value="GAA3913545.1"/>
    <property type="molecule type" value="Genomic_DNA"/>
</dbReference>
<proteinExistence type="inferred from homology"/>
<evidence type="ECO:0000256" key="1">
    <source>
        <dbReference type="ARBA" id="ARBA00004167"/>
    </source>
</evidence>
<dbReference type="Gene3D" id="1.25.40.10">
    <property type="entry name" value="Tetratricopeptide repeat domain"/>
    <property type="match status" value="1"/>
</dbReference>
<feature type="repeat" description="TPR" evidence="8">
    <location>
        <begin position="105"/>
        <end position="138"/>
    </location>
</feature>
<evidence type="ECO:0000256" key="4">
    <source>
        <dbReference type="ARBA" id="ARBA00022803"/>
    </source>
</evidence>
<dbReference type="RefSeq" id="WP_344795190.1">
    <property type="nucleotide sequence ID" value="NZ_BAABBN010000004.1"/>
</dbReference>
<keyword evidence="2" id="KW-0812">Transmembrane</keyword>
<sequence>MAQQAFNTEFNKNLTNPVGAMQLDVASMLIQANEHYNRSCQGNLTEEMREIEREKAAQLCEFLYNKNPSQPQVLNLIGRISLDQHDYSKALEHFETAIELDQSQPMFFTNLAYLQLMQRKFDLALKHFKKAIELDNKHTQALSGIALTYLNMGRYGESFQAYRNLIRAGHFNENIQSGVFRSAAMLKADYYQVELEHDLIRYLQYPNADHDLLSNLATSTLDHKYNISGDKESPLDIFAIAKDTLFLETLRKVHCTNVDLENTIRALRFLILSQSMEAGHIIDEFIQLAIAISMQSARNGYVMSMYEDETEVVASIESLIEQIIALEDWQPQDVTGALILLSMYKPLTGSNVGDTINNTTVSEWPELLQPMLEKALTEPEEIMRRAERYKNPGMTVHASHNIKKQYERFPYPHWSNLGFHTLCDYTQALRHELSHIVIPPELKGKTLNMLVAGCGTGLQALKAARYFQNVKVTAIDISASSLAFAEKQAEKLKIRNVKFLALDLTKVEQLNEEFDIIECSGVLHHLPSPEEGLKALTNCLKPYGFIKLGLYSEAARLKINQLKQEIIGNFTQADEEQIRKLRWLIMTDDNLKAEYGKLISSPDFFHMAGCADLLYNPLEHLYNINSLRKLTQTTGLKFQGFTGLTPERKQEYGRRFPLDKDMTDLHNWESFEEKNKELFSGMYQFFCQKL</sequence>
<dbReference type="InterPro" id="IPR025714">
    <property type="entry name" value="Methyltranfer_dom"/>
</dbReference>
<dbReference type="SUPFAM" id="SSF48452">
    <property type="entry name" value="TPR-like"/>
    <property type="match status" value="1"/>
</dbReference>
<feature type="domain" description="Methyltransferase" evidence="9">
    <location>
        <begin position="446"/>
        <end position="558"/>
    </location>
</feature>
<dbReference type="SUPFAM" id="SSF53335">
    <property type="entry name" value="S-adenosyl-L-methionine-dependent methyltransferases"/>
    <property type="match status" value="1"/>
</dbReference>
<dbReference type="Gene3D" id="3.40.50.150">
    <property type="entry name" value="Vaccinia Virus protein VP39"/>
    <property type="match status" value="1"/>
</dbReference>
<dbReference type="Proteomes" id="UP001501565">
    <property type="component" value="Unassembled WGS sequence"/>
</dbReference>
<evidence type="ECO:0000313" key="11">
    <source>
        <dbReference type="Proteomes" id="UP001501565"/>
    </source>
</evidence>
<organism evidence="10 11">
    <name type="scientific">Litoribacillus peritrichatus</name>
    <dbReference type="NCBI Taxonomy" id="718191"/>
    <lineage>
        <taxon>Bacteria</taxon>
        <taxon>Pseudomonadati</taxon>
        <taxon>Pseudomonadota</taxon>
        <taxon>Gammaproteobacteria</taxon>
        <taxon>Oceanospirillales</taxon>
        <taxon>Oceanospirillaceae</taxon>
        <taxon>Litoribacillus</taxon>
    </lineage>
</organism>
<dbReference type="CDD" id="cd02440">
    <property type="entry name" value="AdoMet_MTases"/>
    <property type="match status" value="1"/>
</dbReference>
<dbReference type="Pfam" id="PF13847">
    <property type="entry name" value="Methyltransf_31"/>
    <property type="match status" value="1"/>
</dbReference>
<evidence type="ECO:0000259" key="9">
    <source>
        <dbReference type="Pfam" id="PF13847"/>
    </source>
</evidence>
<keyword evidence="11" id="KW-1185">Reference proteome</keyword>
<dbReference type="InterPro" id="IPR019734">
    <property type="entry name" value="TPR_rpt"/>
</dbReference>
<keyword evidence="3" id="KW-0677">Repeat</keyword>
<evidence type="ECO:0000256" key="5">
    <source>
        <dbReference type="ARBA" id="ARBA00022989"/>
    </source>
</evidence>
<keyword evidence="6" id="KW-0472">Membrane</keyword>
<keyword evidence="4 8" id="KW-0802">TPR repeat</keyword>
<gene>
    <name evidence="10" type="ORF">GCM10022277_05210</name>
</gene>
<dbReference type="PANTHER" id="PTHR46208:SF1">
    <property type="entry name" value="MITOCHONDRIAL IMPORT RECEPTOR SUBUNIT TOM70"/>
    <property type="match status" value="1"/>
</dbReference>
<evidence type="ECO:0000256" key="8">
    <source>
        <dbReference type="PROSITE-ProRule" id="PRU00339"/>
    </source>
</evidence>
<dbReference type="InterPro" id="IPR029063">
    <property type="entry name" value="SAM-dependent_MTases_sf"/>
</dbReference>
<dbReference type="PANTHER" id="PTHR46208">
    <property type="entry name" value="MITOCHONDRIAL IMPORT RECEPTOR SUBUNIT TOM70"/>
    <property type="match status" value="1"/>
</dbReference>
<feature type="repeat" description="TPR" evidence="8">
    <location>
        <begin position="71"/>
        <end position="104"/>
    </location>
</feature>
<evidence type="ECO:0000256" key="7">
    <source>
        <dbReference type="ARBA" id="ARBA00038030"/>
    </source>
</evidence>
<evidence type="ECO:0000256" key="6">
    <source>
        <dbReference type="ARBA" id="ARBA00023136"/>
    </source>
</evidence>
<comment type="similarity">
    <text evidence="7">Belongs to the Tom70 family.</text>
</comment>
<evidence type="ECO:0000256" key="3">
    <source>
        <dbReference type="ARBA" id="ARBA00022737"/>
    </source>
</evidence>
<protein>
    <recommendedName>
        <fullName evidence="9">Methyltransferase domain-containing protein</fullName>
    </recommendedName>
</protein>
<dbReference type="Pfam" id="PF13432">
    <property type="entry name" value="TPR_16"/>
    <property type="match status" value="1"/>
</dbReference>
<evidence type="ECO:0000256" key="2">
    <source>
        <dbReference type="ARBA" id="ARBA00022692"/>
    </source>
</evidence>
<dbReference type="SMART" id="SM00028">
    <property type="entry name" value="TPR"/>
    <property type="match status" value="3"/>
</dbReference>
<comment type="subcellular location">
    <subcellularLocation>
        <location evidence="1">Membrane</location>
        <topology evidence="1">Single-pass membrane protein</topology>
    </subcellularLocation>
</comment>
<accession>A0ABP7M3S7</accession>
<keyword evidence="5" id="KW-1133">Transmembrane helix</keyword>
<evidence type="ECO:0000313" key="10">
    <source>
        <dbReference type="EMBL" id="GAA3913545.1"/>
    </source>
</evidence>
<comment type="caution">
    <text evidence="10">The sequence shown here is derived from an EMBL/GenBank/DDBJ whole genome shotgun (WGS) entry which is preliminary data.</text>
</comment>
<reference evidence="11" key="1">
    <citation type="journal article" date="2019" name="Int. J. Syst. Evol. Microbiol.">
        <title>The Global Catalogue of Microorganisms (GCM) 10K type strain sequencing project: providing services to taxonomists for standard genome sequencing and annotation.</title>
        <authorList>
            <consortium name="The Broad Institute Genomics Platform"/>
            <consortium name="The Broad Institute Genome Sequencing Center for Infectious Disease"/>
            <person name="Wu L."/>
            <person name="Ma J."/>
        </authorList>
    </citation>
    <scope>NUCLEOTIDE SEQUENCE [LARGE SCALE GENOMIC DNA]</scope>
    <source>
        <strain evidence="11">JCM 17551</strain>
    </source>
</reference>
<dbReference type="InterPro" id="IPR011990">
    <property type="entry name" value="TPR-like_helical_dom_sf"/>
</dbReference>
<dbReference type="PROSITE" id="PS50005">
    <property type="entry name" value="TPR"/>
    <property type="match status" value="2"/>
</dbReference>
<name>A0ABP7M3S7_9GAMM</name>